<dbReference type="PANTHER" id="PTHR32494:SF5">
    <property type="entry name" value="ALLANTOATE AMIDOHYDROLASE"/>
    <property type="match status" value="1"/>
</dbReference>
<name>A0ABU9DNS8_9BACL</name>
<evidence type="ECO:0000313" key="4">
    <source>
        <dbReference type="EMBL" id="MEK8130394.1"/>
    </source>
</evidence>
<dbReference type="InterPro" id="IPR011650">
    <property type="entry name" value="Peptidase_M20_dimer"/>
</dbReference>
<dbReference type="NCBIfam" id="NF006771">
    <property type="entry name" value="PRK09290.1-5"/>
    <property type="match status" value="1"/>
</dbReference>
<reference evidence="4 5" key="1">
    <citation type="submission" date="2024-04" db="EMBL/GenBank/DDBJ databases">
        <title>draft genome sequnece of Paenibacillus filicis.</title>
        <authorList>
            <person name="Kim D.-U."/>
        </authorList>
    </citation>
    <scope>NUCLEOTIDE SEQUENCE [LARGE SCALE GENOMIC DNA]</scope>
    <source>
        <strain evidence="4 5">KACC14197</strain>
    </source>
</reference>
<evidence type="ECO:0000256" key="1">
    <source>
        <dbReference type="ARBA" id="ARBA00006153"/>
    </source>
</evidence>
<comment type="caution">
    <text evidence="4">The sequence shown here is derived from an EMBL/GenBank/DDBJ whole genome shotgun (WGS) entry which is preliminary data.</text>
</comment>
<dbReference type="PANTHER" id="PTHR32494">
    <property type="entry name" value="ALLANTOATE DEIMINASE-RELATED"/>
    <property type="match status" value="1"/>
</dbReference>
<dbReference type="RefSeq" id="WP_341417528.1">
    <property type="nucleotide sequence ID" value="NZ_JBBPCC010000014.1"/>
</dbReference>
<dbReference type="GO" id="GO:0016787">
    <property type="term" value="F:hydrolase activity"/>
    <property type="evidence" value="ECO:0007669"/>
    <property type="project" value="UniProtKB-KW"/>
</dbReference>
<dbReference type="PROSITE" id="PS00758">
    <property type="entry name" value="ARGE_DAPE_CPG2_1"/>
    <property type="match status" value="1"/>
</dbReference>
<keyword evidence="5" id="KW-1185">Reference proteome</keyword>
<evidence type="ECO:0000259" key="3">
    <source>
        <dbReference type="Pfam" id="PF07687"/>
    </source>
</evidence>
<dbReference type="Gene3D" id="3.40.630.10">
    <property type="entry name" value="Zn peptidases"/>
    <property type="match status" value="1"/>
</dbReference>
<dbReference type="InterPro" id="IPR002933">
    <property type="entry name" value="Peptidase_M20"/>
</dbReference>
<comment type="similarity">
    <text evidence="1">Belongs to the peptidase M20 family.</text>
</comment>
<dbReference type="Gene3D" id="3.30.70.360">
    <property type="match status" value="1"/>
</dbReference>
<dbReference type="SUPFAM" id="SSF53187">
    <property type="entry name" value="Zn-dependent exopeptidases"/>
    <property type="match status" value="1"/>
</dbReference>
<dbReference type="CDD" id="cd03884">
    <property type="entry name" value="M20_bAS"/>
    <property type="match status" value="1"/>
</dbReference>
<organism evidence="4 5">
    <name type="scientific">Paenibacillus filicis</name>
    <dbReference type="NCBI Taxonomy" id="669464"/>
    <lineage>
        <taxon>Bacteria</taxon>
        <taxon>Bacillati</taxon>
        <taxon>Bacillota</taxon>
        <taxon>Bacilli</taxon>
        <taxon>Bacillales</taxon>
        <taxon>Paenibacillaceae</taxon>
        <taxon>Paenibacillus</taxon>
    </lineage>
</organism>
<accession>A0ABU9DNS8</accession>
<feature type="domain" description="Peptidase M20 dimerisation" evidence="3">
    <location>
        <begin position="214"/>
        <end position="308"/>
    </location>
</feature>
<dbReference type="SUPFAM" id="SSF55031">
    <property type="entry name" value="Bacterial exopeptidase dimerisation domain"/>
    <property type="match status" value="1"/>
</dbReference>
<dbReference type="NCBIfam" id="TIGR01879">
    <property type="entry name" value="hydantase"/>
    <property type="match status" value="1"/>
</dbReference>
<protein>
    <submittedName>
        <fullName evidence="4">Zn-dependent hydrolase</fullName>
    </submittedName>
</protein>
<proteinExistence type="inferred from homology"/>
<dbReference type="PIRSF" id="PIRSF001235">
    <property type="entry name" value="Amidase_carbamoylase"/>
    <property type="match status" value="1"/>
</dbReference>
<gene>
    <name evidence="4" type="ORF">WMW72_21025</name>
</gene>
<evidence type="ECO:0000256" key="2">
    <source>
        <dbReference type="ARBA" id="ARBA00022801"/>
    </source>
</evidence>
<dbReference type="EMBL" id="JBBPCC010000014">
    <property type="protein sequence ID" value="MEK8130394.1"/>
    <property type="molecule type" value="Genomic_DNA"/>
</dbReference>
<dbReference type="InterPro" id="IPR010158">
    <property type="entry name" value="Amidase_Cbmase"/>
</dbReference>
<dbReference type="Pfam" id="PF07687">
    <property type="entry name" value="M20_dimer"/>
    <property type="match status" value="1"/>
</dbReference>
<dbReference type="Pfam" id="PF01546">
    <property type="entry name" value="Peptidase_M20"/>
    <property type="match status" value="1"/>
</dbReference>
<evidence type="ECO:0000313" key="5">
    <source>
        <dbReference type="Proteomes" id="UP001469365"/>
    </source>
</evidence>
<sequence>MDAKRLENTLMAINQFGYSDKGMTRLAYSEIERQAVEHFAGLCRQAGMTVCIDASGNLIARREGRHPDWPAVAVGSHLDTVIQGGGYDGALGVVAALEVIYSMNDGQIETDHPVEIIAFACEESSRFGVSTVGSKAMAGILDKEKLSGLTDRDGRSMAEAFSDCGLDFESVEQSARGRGELKAFFELHIEQGPVLENEGLQIGLATGIAAPSRYEVHIQGHASHSGTTPMNGRHDAFLGAAELSLELEKAAKLEVAYGTVATVGVCEVKPGAMNVVPDAAELKLEIRGTSVESKNRVVDRLFAAIEEAKSTRGLQITFRQLSNEMPVHLDSEVIESLSRLCAQEGFSYRRMPSGAGHDAMNMALLCPTGLIFVPSKDGVSHHRDEFTSVEQLAAGAILLEQAILQWAGASSSQQEVYRTERVL</sequence>
<dbReference type="InterPro" id="IPR001261">
    <property type="entry name" value="ArgE/DapE_CS"/>
</dbReference>
<keyword evidence="2 4" id="KW-0378">Hydrolase</keyword>
<dbReference type="Proteomes" id="UP001469365">
    <property type="component" value="Unassembled WGS sequence"/>
</dbReference>
<dbReference type="InterPro" id="IPR036264">
    <property type="entry name" value="Bact_exopeptidase_dim_dom"/>
</dbReference>